<evidence type="ECO:0000313" key="2">
    <source>
        <dbReference type="Proteomes" id="UP000192578"/>
    </source>
</evidence>
<reference evidence="2" key="1">
    <citation type="submission" date="2017-01" db="EMBL/GenBank/DDBJ databases">
        <title>Comparative genomics of anhydrobiosis in the tardigrade Hypsibius dujardini.</title>
        <authorList>
            <person name="Yoshida Y."/>
            <person name="Koutsovoulos G."/>
            <person name="Laetsch D."/>
            <person name="Stevens L."/>
            <person name="Kumar S."/>
            <person name="Horikawa D."/>
            <person name="Ishino K."/>
            <person name="Komine S."/>
            <person name="Tomita M."/>
            <person name="Blaxter M."/>
            <person name="Arakawa K."/>
        </authorList>
    </citation>
    <scope>NUCLEOTIDE SEQUENCE [LARGE SCALE GENOMIC DNA]</scope>
    <source>
        <strain evidence="2">Z151</strain>
    </source>
</reference>
<name>A0A1W0WUM3_HYPEX</name>
<proteinExistence type="predicted"/>
<dbReference type="Proteomes" id="UP000192578">
    <property type="component" value="Unassembled WGS sequence"/>
</dbReference>
<organism evidence="1 2">
    <name type="scientific">Hypsibius exemplaris</name>
    <name type="common">Freshwater tardigrade</name>
    <dbReference type="NCBI Taxonomy" id="2072580"/>
    <lineage>
        <taxon>Eukaryota</taxon>
        <taxon>Metazoa</taxon>
        <taxon>Ecdysozoa</taxon>
        <taxon>Tardigrada</taxon>
        <taxon>Eutardigrada</taxon>
        <taxon>Parachela</taxon>
        <taxon>Hypsibioidea</taxon>
        <taxon>Hypsibiidae</taxon>
        <taxon>Hypsibius</taxon>
    </lineage>
</organism>
<evidence type="ECO:0000313" key="1">
    <source>
        <dbReference type="EMBL" id="OQV18901.1"/>
    </source>
</evidence>
<sequence length="291" mass="32648">MLPPNYQDLSAQEKIQILWANNLAERYETLPTEAPKDMSKVMDLPFLAQTLTHDSDEYPTGRPRLISPYGTIAQVQFKPSPTNPYTGLYQTGVHGLIRLSNQQLGNIGFNPSMALKIPIDGKPSLNWQAMFNQSIGQGDDHNFFKNPFTNILPYAPSTMKPLPHVQAFMDSLTILPGGEADRPESIVNLPVYEHGAVHQNGSAVTGHVVSPYEIIFRPNKALGWAPEDRTDYRVHLSKLPPGSLLYTVVARRTVDAEEETIGEIITESEFVASHYGDYTLFFKHSRQRWQA</sequence>
<keyword evidence="2" id="KW-1185">Reference proteome</keyword>
<gene>
    <name evidence="1" type="ORF">BV898_06963</name>
</gene>
<dbReference type="AlphaFoldDB" id="A0A1W0WUM3"/>
<comment type="caution">
    <text evidence="1">The sequence shown here is derived from an EMBL/GenBank/DDBJ whole genome shotgun (WGS) entry which is preliminary data.</text>
</comment>
<accession>A0A1W0WUM3</accession>
<dbReference type="EMBL" id="MTYJ01000044">
    <property type="protein sequence ID" value="OQV18901.1"/>
    <property type="molecule type" value="Genomic_DNA"/>
</dbReference>
<protein>
    <submittedName>
        <fullName evidence="1">Uncharacterized protein</fullName>
    </submittedName>
</protein>